<keyword evidence="2" id="KW-1185">Reference proteome</keyword>
<dbReference type="AlphaFoldDB" id="A0A6A5W794"/>
<dbReference type="EMBL" id="ML977699">
    <property type="protein sequence ID" value="KAF1993516.1"/>
    <property type="molecule type" value="Genomic_DNA"/>
</dbReference>
<evidence type="ECO:0000313" key="1">
    <source>
        <dbReference type="EMBL" id="KAF1993516.1"/>
    </source>
</evidence>
<organism evidence="1 2">
    <name type="scientific">Amniculicola lignicola CBS 123094</name>
    <dbReference type="NCBI Taxonomy" id="1392246"/>
    <lineage>
        <taxon>Eukaryota</taxon>
        <taxon>Fungi</taxon>
        <taxon>Dikarya</taxon>
        <taxon>Ascomycota</taxon>
        <taxon>Pezizomycotina</taxon>
        <taxon>Dothideomycetes</taxon>
        <taxon>Pleosporomycetidae</taxon>
        <taxon>Pleosporales</taxon>
        <taxon>Amniculicolaceae</taxon>
        <taxon>Amniculicola</taxon>
    </lineage>
</organism>
<feature type="non-terminal residue" evidence="1">
    <location>
        <position position="1"/>
    </location>
</feature>
<accession>A0A6A5W794</accession>
<name>A0A6A5W794_9PLEO</name>
<gene>
    <name evidence="1" type="ORF">P154DRAFT_589057</name>
</gene>
<sequence>SHLIFRRRHLSQALGTDFRRGCQSATEVGEKLLGPSPAGNEACSFSSMSAVFERALLTEWTHGFVVDLGFRAGSRGIRCICVLGTLPMCTSRKMSRMSSAEDEICVCFTGPRILALFAERVFVTKVQALGRGLDEPRHTTQTLSSSRRA</sequence>
<dbReference type="Proteomes" id="UP000799779">
    <property type="component" value="Unassembled WGS sequence"/>
</dbReference>
<protein>
    <submittedName>
        <fullName evidence="1">Uncharacterized protein</fullName>
    </submittedName>
</protein>
<reference evidence="1" key="1">
    <citation type="journal article" date="2020" name="Stud. Mycol.">
        <title>101 Dothideomycetes genomes: a test case for predicting lifestyles and emergence of pathogens.</title>
        <authorList>
            <person name="Haridas S."/>
            <person name="Albert R."/>
            <person name="Binder M."/>
            <person name="Bloem J."/>
            <person name="Labutti K."/>
            <person name="Salamov A."/>
            <person name="Andreopoulos B."/>
            <person name="Baker S."/>
            <person name="Barry K."/>
            <person name="Bills G."/>
            <person name="Bluhm B."/>
            <person name="Cannon C."/>
            <person name="Castanera R."/>
            <person name="Culley D."/>
            <person name="Daum C."/>
            <person name="Ezra D."/>
            <person name="Gonzalez J."/>
            <person name="Henrissat B."/>
            <person name="Kuo A."/>
            <person name="Liang C."/>
            <person name="Lipzen A."/>
            <person name="Lutzoni F."/>
            <person name="Magnuson J."/>
            <person name="Mondo S."/>
            <person name="Nolan M."/>
            <person name="Ohm R."/>
            <person name="Pangilinan J."/>
            <person name="Park H.-J."/>
            <person name="Ramirez L."/>
            <person name="Alfaro M."/>
            <person name="Sun H."/>
            <person name="Tritt A."/>
            <person name="Yoshinaga Y."/>
            <person name="Zwiers L.-H."/>
            <person name="Turgeon B."/>
            <person name="Goodwin S."/>
            <person name="Spatafora J."/>
            <person name="Crous P."/>
            <person name="Grigoriev I."/>
        </authorList>
    </citation>
    <scope>NUCLEOTIDE SEQUENCE</scope>
    <source>
        <strain evidence="1">CBS 123094</strain>
    </source>
</reference>
<proteinExistence type="predicted"/>
<evidence type="ECO:0000313" key="2">
    <source>
        <dbReference type="Proteomes" id="UP000799779"/>
    </source>
</evidence>